<keyword evidence="4" id="KW-0804">Transcription</keyword>
<dbReference type="KEGG" id="btho:Btheta7330_00842"/>
<dbReference type="InterPro" id="IPR013324">
    <property type="entry name" value="RNA_pol_sigma_r3/r4-like"/>
</dbReference>
<sequence length="193" mass="22466">MIHSLPSSEPLTAQKLFSKLYVSYYARLVRFASLYVGAMGDAENIVQDFFLYLWERKEILPELQQPDAYLFSAVKHRCLNFLRSQLSIVDRRQPLSDIMEQEFKLKLYSLQLLDDSQMSIDEVEKQICRAIDSLPERCREIFVMSKLKGMKYREIAESLGISQNTVEGQMAIALKKLREELRHCLPLLLLLSV</sequence>
<reference evidence="9 11" key="1">
    <citation type="submission" date="2018-08" db="EMBL/GenBank/DDBJ databases">
        <title>A genome reference for cultivated species of the human gut microbiota.</title>
        <authorList>
            <person name="Zou Y."/>
            <person name="Xue W."/>
            <person name="Luo G."/>
        </authorList>
    </citation>
    <scope>NUCLEOTIDE SEQUENCE [LARGE SCALE GENOMIC DNA]</scope>
    <source>
        <strain evidence="9 11">AF37-12</strain>
    </source>
</reference>
<dbReference type="NCBIfam" id="TIGR02937">
    <property type="entry name" value="sigma70-ECF"/>
    <property type="match status" value="1"/>
</dbReference>
<dbReference type="RefSeq" id="WP_008763979.1">
    <property type="nucleotide sequence ID" value="NZ_BAABXH010000001.1"/>
</dbReference>
<evidence type="ECO:0000313" key="11">
    <source>
        <dbReference type="Proteomes" id="UP000283616"/>
    </source>
</evidence>
<dbReference type="EMBL" id="WCSY01000026">
    <property type="protein sequence ID" value="KAB4307067.1"/>
    <property type="molecule type" value="Genomic_DNA"/>
</dbReference>
<evidence type="ECO:0000256" key="3">
    <source>
        <dbReference type="ARBA" id="ARBA00023082"/>
    </source>
</evidence>
<comment type="similarity">
    <text evidence="1">Belongs to the sigma-70 factor family. ECF subfamily.</text>
</comment>
<dbReference type="InterPro" id="IPR039425">
    <property type="entry name" value="RNA_pol_sigma-70-like"/>
</dbReference>
<organism evidence="9 11">
    <name type="scientific">Bacteroides thetaiotaomicron</name>
    <dbReference type="NCBI Taxonomy" id="818"/>
    <lineage>
        <taxon>Bacteria</taxon>
        <taxon>Pseudomonadati</taxon>
        <taxon>Bacteroidota</taxon>
        <taxon>Bacteroidia</taxon>
        <taxon>Bacteroidales</taxon>
        <taxon>Bacteroidaceae</taxon>
        <taxon>Bacteroides</taxon>
    </lineage>
</organism>
<accession>A0A0N7I9L4</accession>
<dbReference type="Gene3D" id="1.10.1740.10">
    <property type="match status" value="1"/>
</dbReference>
<dbReference type="InterPro" id="IPR013325">
    <property type="entry name" value="RNA_pol_sigma_r2"/>
</dbReference>
<gene>
    <name evidence="9" type="ORF">DW011_17395</name>
    <name evidence="7" type="ORF">GAO51_22145</name>
    <name evidence="10" type="ORF">KQP74_07525</name>
    <name evidence="8" type="ORF">PO127_21220</name>
</gene>
<feature type="domain" description="RNA polymerase sigma-70 region 2" evidence="5">
    <location>
        <begin position="20"/>
        <end position="85"/>
    </location>
</feature>
<dbReference type="Proteomes" id="UP000283616">
    <property type="component" value="Unassembled WGS sequence"/>
</dbReference>
<evidence type="ECO:0000259" key="6">
    <source>
        <dbReference type="Pfam" id="PF08281"/>
    </source>
</evidence>
<proteinExistence type="inferred from homology"/>
<feature type="domain" description="RNA polymerase sigma factor 70 region 4 type 2" evidence="6">
    <location>
        <begin position="129"/>
        <end position="177"/>
    </location>
</feature>
<dbReference type="EMBL" id="CP083685">
    <property type="protein sequence ID" value="UYU92471.1"/>
    <property type="molecule type" value="Genomic_DNA"/>
</dbReference>
<dbReference type="Proteomes" id="UP001162960">
    <property type="component" value="Chromosome"/>
</dbReference>
<dbReference type="Pfam" id="PF08281">
    <property type="entry name" value="Sigma70_r4_2"/>
    <property type="match status" value="1"/>
</dbReference>
<dbReference type="Proteomes" id="UP000440614">
    <property type="component" value="Unassembled WGS sequence"/>
</dbReference>
<evidence type="ECO:0000313" key="9">
    <source>
        <dbReference type="EMBL" id="RHL56067.1"/>
    </source>
</evidence>
<accession>C6IRW6</accession>
<keyword evidence="2" id="KW-0805">Transcription regulation</keyword>
<dbReference type="CDD" id="cd06171">
    <property type="entry name" value="Sigma70_r4"/>
    <property type="match status" value="1"/>
</dbReference>
<dbReference type="EMBL" id="JAQNVG010000046">
    <property type="protein sequence ID" value="MDC2238269.1"/>
    <property type="molecule type" value="Genomic_DNA"/>
</dbReference>
<dbReference type="GO" id="GO:0003677">
    <property type="term" value="F:DNA binding"/>
    <property type="evidence" value="ECO:0007669"/>
    <property type="project" value="InterPro"/>
</dbReference>
<dbReference type="NCBIfam" id="TIGR02985">
    <property type="entry name" value="Sig70_bacteroi1"/>
    <property type="match status" value="1"/>
</dbReference>
<keyword evidence="3" id="KW-0731">Sigma factor</keyword>
<dbReference type="InterPro" id="IPR036388">
    <property type="entry name" value="WH-like_DNA-bd_sf"/>
</dbReference>
<evidence type="ECO:0000313" key="8">
    <source>
        <dbReference type="EMBL" id="MDC2238269.1"/>
    </source>
</evidence>
<dbReference type="PANTHER" id="PTHR43133:SF46">
    <property type="entry name" value="RNA POLYMERASE SIGMA-70 FACTOR ECF SUBFAMILY"/>
    <property type="match status" value="1"/>
</dbReference>
<dbReference type="InterPro" id="IPR013249">
    <property type="entry name" value="RNA_pol_sigma70_r4_t2"/>
</dbReference>
<dbReference type="InterPro" id="IPR007627">
    <property type="entry name" value="RNA_pol_sigma70_r2"/>
</dbReference>
<reference evidence="8" key="4">
    <citation type="submission" date="2022-10" db="EMBL/GenBank/DDBJ databases">
        <title>Human gut microbiome strain richness.</title>
        <authorList>
            <person name="Chen-Liaw A."/>
        </authorList>
    </citation>
    <scope>NUCLEOTIDE SEQUENCE</scope>
    <source>
        <strain evidence="8">1001283st1_A3_1001283B150304_161114</strain>
    </source>
</reference>
<dbReference type="SUPFAM" id="SSF88659">
    <property type="entry name" value="Sigma3 and sigma4 domains of RNA polymerase sigma factors"/>
    <property type="match status" value="1"/>
</dbReference>
<dbReference type="InterPro" id="IPR014327">
    <property type="entry name" value="RNA_pol_sigma70_bacteroid"/>
</dbReference>
<evidence type="ECO:0000256" key="4">
    <source>
        <dbReference type="ARBA" id="ARBA00023163"/>
    </source>
</evidence>
<dbReference type="EMBL" id="QROV01000021">
    <property type="protein sequence ID" value="RHL56067.1"/>
    <property type="molecule type" value="Genomic_DNA"/>
</dbReference>
<dbReference type="GO" id="GO:0006352">
    <property type="term" value="P:DNA-templated transcription initiation"/>
    <property type="evidence" value="ECO:0007669"/>
    <property type="project" value="InterPro"/>
</dbReference>
<dbReference type="InterPro" id="IPR014284">
    <property type="entry name" value="RNA_pol_sigma-70_dom"/>
</dbReference>
<dbReference type="Gene3D" id="1.10.10.10">
    <property type="entry name" value="Winged helix-like DNA-binding domain superfamily/Winged helix DNA-binding domain"/>
    <property type="match status" value="1"/>
</dbReference>
<evidence type="ECO:0000259" key="5">
    <source>
        <dbReference type="Pfam" id="PF04542"/>
    </source>
</evidence>
<reference evidence="10" key="3">
    <citation type="submission" date="2021-06" db="EMBL/GenBank/DDBJ databases">
        <title>Interrogation of the integrated mobile genetic elements in gut-associated Bacteroides with a consensus prediction approach.</title>
        <authorList>
            <person name="Campbell D.E."/>
            <person name="Leigh J.R."/>
            <person name="Kim T."/>
            <person name="England W."/>
            <person name="Whitaker R.J."/>
            <person name="Degnan P.H."/>
        </authorList>
    </citation>
    <scope>NUCLEOTIDE SEQUENCE</scope>
    <source>
        <strain evidence="10">VPI-3443</strain>
    </source>
</reference>
<evidence type="ECO:0000256" key="2">
    <source>
        <dbReference type="ARBA" id="ARBA00023015"/>
    </source>
</evidence>
<evidence type="ECO:0000313" key="10">
    <source>
        <dbReference type="EMBL" id="UYU92471.1"/>
    </source>
</evidence>
<protein>
    <submittedName>
        <fullName evidence="9">RNA polymerase sigma-70 factor</fullName>
    </submittedName>
</protein>
<name>A0A0N7I9L4_BACT4</name>
<dbReference type="Proteomes" id="UP001217776">
    <property type="component" value="Unassembled WGS sequence"/>
</dbReference>
<evidence type="ECO:0000256" key="1">
    <source>
        <dbReference type="ARBA" id="ARBA00010641"/>
    </source>
</evidence>
<dbReference type="GO" id="GO:0016987">
    <property type="term" value="F:sigma factor activity"/>
    <property type="evidence" value="ECO:0007669"/>
    <property type="project" value="UniProtKB-KW"/>
</dbReference>
<dbReference type="SUPFAM" id="SSF88946">
    <property type="entry name" value="Sigma2 domain of RNA polymerase sigma factors"/>
    <property type="match status" value="1"/>
</dbReference>
<dbReference type="Pfam" id="PF04542">
    <property type="entry name" value="Sigma70_r2"/>
    <property type="match status" value="1"/>
</dbReference>
<dbReference type="AlphaFoldDB" id="A0A0N7I9L4"/>
<reference evidence="7 12" key="2">
    <citation type="journal article" date="2019" name="Nat. Med.">
        <title>A library of human gut bacterial isolates paired with longitudinal multiomics data enables mechanistic microbiome research.</title>
        <authorList>
            <person name="Poyet M."/>
            <person name="Groussin M."/>
            <person name="Gibbons S.M."/>
            <person name="Avila-Pacheco J."/>
            <person name="Jiang X."/>
            <person name="Kearney S.M."/>
            <person name="Perrotta A.R."/>
            <person name="Berdy B."/>
            <person name="Zhao S."/>
            <person name="Lieberman T.D."/>
            <person name="Swanson P.K."/>
            <person name="Smith M."/>
            <person name="Roesemann S."/>
            <person name="Alexander J.E."/>
            <person name="Rich S.A."/>
            <person name="Livny J."/>
            <person name="Vlamakis H."/>
            <person name="Clish C."/>
            <person name="Bullock K."/>
            <person name="Deik A."/>
            <person name="Scott J."/>
            <person name="Pierce K.A."/>
            <person name="Xavier R.J."/>
            <person name="Alm E.J."/>
        </authorList>
    </citation>
    <scope>NUCLEOTIDE SEQUENCE [LARGE SCALE GENOMIC DNA]</scope>
    <source>
        <strain evidence="7 12">BIOML-A188</strain>
    </source>
</reference>
<evidence type="ECO:0000313" key="12">
    <source>
        <dbReference type="Proteomes" id="UP000440614"/>
    </source>
</evidence>
<evidence type="ECO:0000313" key="7">
    <source>
        <dbReference type="EMBL" id="KAB4307067.1"/>
    </source>
</evidence>
<dbReference type="PANTHER" id="PTHR43133">
    <property type="entry name" value="RNA POLYMERASE ECF-TYPE SIGMA FACTO"/>
    <property type="match status" value="1"/>
</dbReference>